<name>A0A1H7XEG5_9FLAO</name>
<dbReference type="AlphaFoldDB" id="A0A1H7XEG5"/>
<evidence type="ECO:0000256" key="1">
    <source>
        <dbReference type="SAM" id="Phobius"/>
    </source>
</evidence>
<proteinExistence type="predicted"/>
<evidence type="ECO:0000313" key="2">
    <source>
        <dbReference type="EMBL" id="SEM32196.1"/>
    </source>
</evidence>
<reference evidence="3" key="1">
    <citation type="submission" date="2016-10" db="EMBL/GenBank/DDBJ databases">
        <authorList>
            <person name="Varghese N."/>
            <person name="Submissions S."/>
        </authorList>
    </citation>
    <scope>NUCLEOTIDE SEQUENCE [LARGE SCALE GENOMIC DNA]</scope>
    <source>
        <strain evidence="3">DSM 17453</strain>
    </source>
</reference>
<evidence type="ECO:0000313" key="3">
    <source>
        <dbReference type="Proteomes" id="UP000199450"/>
    </source>
</evidence>
<feature type="transmembrane region" description="Helical" evidence="1">
    <location>
        <begin position="69"/>
        <end position="92"/>
    </location>
</feature>
<gene>
    <name evidence="2" type="ORF">SAMN05421856_102393</name>
</gene>
<organism evidence="2 3">
    <name type="scientific">Chryseobacterium taichungense</name>
    <dbReference type="NCBI Taxonomy" id="295069"/>
    <lineage>
        <taxon>Bacteria</taxon>
        <taxon>Pseudomonadati</taxon>
        <taxon>Bacteroidota</taxon>
        <taxon>Flavobacteriia</taxon>
        <taxon>Flavobacteriales</taxon>
        <taxon>Weeksellaceae</taxon>
        <taxon>Chryseobacterium group</taxon>
        <taxon>Chryseobacterium</taxon>
    </lineage>
</organism>
<keyword evidence="1" id="KW-1133">Transmembrane helix</keyword>
<sequence length="110" mass="12340">MRKGYVVSIILSANLIVLYKEEIMDVLPFGILPEEQIELISGNSIISRIYSVLFFCQAVHLNANTYRNLLIILFISSISLCCDLMMLSASFLTSGSLMSAFLLVIIAEEW</sequence>
<keyword evidence="1" id="KW-0472">Membrane</keyword>
<dbReference type="EMBL" id="FOBV01000002">
    <property type="protein sequence ID" value="SEM32196.1"/>
    <property type="molecule type" value="Genomic_DNA"/>
</dbReference>
<keyword evidence="1" id="KW-0812">Transmembrane</keyword>
<keyword evidence="3" id="KW-1185">Reference proteome</keyword>
<dbReference type="STRING" id="295069.SAMN05421856_102393"/>
<accession>A0A1H7XEG5</accession>
<protein>
    <submittedName>
        <fullName evidence="2">Uncharacterized protein</fullName>
    </submittedName>
</protein>
<dbReference type="Proteomes" id="UP000199450">
    <property type="component" value="Unassembled WGS sequence"/>
</dbReference>